<accession>A0A514DBL0</accession>
<dbReference type="Gene3D" id="2.40.160.220">
    <property type="match status" value="1"/>
</dbReference>
<dbReference type="EMBL" id="MN033496">
    <property type="protein sequence ID" value="QDH87591.1"/>
    <property type="molecule type" value="Genomic_RNA"/>
</dbReference>
<dbReference type="Pfam" id="PF22387">
    <property type="entry name" value="PhiCb5_coat"/>
    <property type="match status" value="1"/>
</dbReference>
<evidence type="ECO:0000313" key="2">
    <source>
        <dbReference type="EMBL" id="QDH90997.1"/>
    </source>
</evidence>
<dbReference type="EMBL" id="MN035939">
    <property type="protein sequence ID" value="QDH90997.1"/>
    <property type="molecule type" value="Genomic_RNA"/>
</dbReference>
<organism evidence="2">
    <name type="scientific">Leviviridae sp</name>
    <dbReference type="NCBI Taxonomy" id="2027243"/>
    <lineage>
        <taxon>Viruses</taxon>
        <taxon>Riboviria</taxon>
        <taxon>Orthornavirae</taxon>
        <taxon>Lenarviricota</taxon>
        <taxon>Leviviricetes</taxon>
        <taxon>Norzivirales</taxon>
        <taxon>Fiersviridae</taxon>
    </lineage>
</organism>
<reference evidence="2" key="1">
    <citation type="submission" date="2019-05" db="EMBL/GenBank/DDBJ databases">
        <title>Metatranscriptomic reconstruction reveals RNA viruses with the potential to shape carbon cycling in soil.</title>
        <authorList>
            <person name="Starr E.P."/>
            <person name="Nuccio E."/>
            <person name="Pett-Ridge J."/>
            <person name="Banfield J.F."/>
            <person name="Firestone M.K."/>
        </authorList>
    </citation>
    <scope>NUCLEOTIDE SEQUENCE</scope>
    <source>
        <strain evidence="1">H4_Bulk_47_scaffold_477</strain>
        <strain evidence="2">H4_Rhizo_43_scaffold_436</strain>
    </source>
</reference>
<sequence>MFADPQTLTVNAVAKNLQKINQDKYSSEYLLRSPTDEYRLFIRNSSRVDKTRGVQIDRHNVEFRWTVFPVAPSTRAYVRRMYAVIENEVGDTTVDPVNLTIALCNWLSASSGNNVSKMINYES</sequence>
<evidence type="ECO:0000313" key="1">
    <source>
        <dbReference type="EMBL" id="QDH87591.1"/>
    </source>
</evidence>
<gene>
    <name evidence="1" type="ORF">H4Bulk47477_000002</name>
    <name evidence="2" type="ORF">H4Rhizo43436_000003</name>
</gene>
<name>A0A514DBL0_9VIRU</name>
<dbReference type="InterPro" id="IPR054457">
    <property type="entry name" value="PhiCb5_coat"/>
</dbReference>
<protein>
    <submittedName>
        <fullName evidence="2">Uncharacterized protein</fullName>
    </submittedName>
</protein>
<proteinExistence type="predicted"/>